<sequence>MELKRSYFSILLLTILFVAVSCSTKQKEVLQNEEFNMVKQKAAEENQSFCIVLLDTADVTSKIYEERLEKSNIGAIFNVINTEMPQNSWYRQWLYSNSAPITCIFTSSGELVDIIPGASRKCFNCIKQVVKKDLMCKELKYYNNFSMEKRELIPLLNEILQCKLDLEKGVNIESRIDNLLDSIKHPYVDYLRIMNSLNHKENNIAQSAAKHLLTFNNDFELEVYPELFSFSKGIIDPNYDPRMEPVLECEGLIHLDNCEKDIAKPFEISISNMGETPLEVLDIQLDCSCVTLRGEKTYTISPHQSQNINFDFTANKEGQVIREIFLKSNSIRPIKRIKIIANSILSERKEVL</sequence>
<accession>A0AAW4ZFI8</accession>
<evidence type="ECO:0000313" key="1">
    <source>
        <dbReference type="EMBL" id="MCE9240393.1"/>
    </source>
</evidence>
<dbReference type="RefSeq" id="WP_217741585.1">
    <property type="nucleotide sequence ID" value="NZ_BAABZI010000009.1"/>
</dbReference>
<dbReference type="PROSITE" id="PS51257">
    <property type="entry name" value="PROKAR_LIPOPROTEIN"/>
    <property type="match status" value="1"/>
</dbReference>
<evidence type="ECO:0000313" key="2">
    <source>
        <dbReference type="Proteomes" id="UP001200544"/>
    </source>
</evidence>
<name>A0AAW4ZFI8_BACT4</name>
<dbReference type="EMBL" id="JAHYQA010000024">
    <property type="protein sequence ID" value="MCE9240393.1"/>
    <property type="molecule type" value="Genomic_DNA"/>
</dbReference>
<dbReference type="AlphaFoldDB" id="A0AAW4ZFI8"/>
<comment type="caution">
    <text evidence="1">The sequence shown here is derived from an EMBL/GenBank/DDBJ whole genome shotgun (WGS) entry which is preliminary data.</text>
</comment>
<proteinExistence type="predicted"/>
<protein>
    <submittedName>
        <fullName evidence="1">DUF1573 domain-containing protein</fullName>
    </submittedName>
</protein>
<organism evidence="1 2">
    <name type="scientific">Bacteroides thetaiotaomicron</name>
    <dbReference type="NCBI Taxonomy" id="818"/>
    <lineage>
        <taxon>Bacteria</taxon>
        <taxon>Pseudomonadati</taxon>
        <taxon>Bacteroidota</taxon>
        <taxon>Bacteroidia</taxon>
        <taxon>Bacteroidales</taxon>
        <taxon>Bacteroidaceae</taxon>
        <taxon>Bacteroides</taxon>
    </lineage>
</organism>
<dbReference type="Pfam" id="PF07610">
    <property type="entry name" value="DUF1573"/>
    <property type="match status" value="1"/>
</dbReference>
<dbReference type="InterPro" id="IPR011467">
    <property type="entry name" value="DUF1573"/>
</dbReference>
<dbReference type="Proteomes" id="UP001200544">
    <property type="component" value="Unassembled WGS sequence"/>
</dbReference>
<gene>
    <name evidence="1" type="ORF">K0H07_24960</name>
</gene>
<reference evidence="1" key="1">
    <citation type="submission" date="2021-07" db="EMBL/GenBank/DDBJ databases">
        <title>Comparative genomics of Bacteroides fragilis group isolates reveals species-dependent resistance mechanisms and validates clinical tools for resistance prediction.</title>
        <authorList>
            <person name="Wallace M.J."/>
            <person name="Jean S."/>
            <person name="Wallace M.A."/>
            <person name="Carey-Ann B.D."/>
            <person name="Dantas G."/>
        </authorList>
    </citation>
    <scope>NUCLEOTIDE SEQUENCE</scope>
    <source>
        <strain evidence="1">BJH_160</strain>
    </source>
</reference>